<comment type="caution">
    <text evidence="2">The sequence shown here is derived from an EMBL/GenBank/DDBJ whole genome shotgun (WGS) entry which is preliminary data.</text>
</comment>
<sequence length="146" mass="16474">MVHIYALNLYKLYSQSISRLLHDHHIETQIHELDTDDPIQLSQGIMANSHVNNDLIIVIDADTIATFNMLNKSTSMVCAPGYDEHSAHMTRDHNGTQVIIIGAEVTTLSLAESIALKFVSTQYSGGRHQIRLDMMDRLIEEERDLS</sequence>
<evidence type="ECO:0000313" key="2">
    <source>
        <dbReference type="EMBL" id="NIZ47711.1"/>
    </source>
</evidence>
<gene>
    <name evidence="2" type="ORF">HCT46_07275</name>
</gene>
<reference evidence="2" key="1">
    <citation type="submission" date="2020-03" db="EMBL/GenBank/DDBJ databases">
        <title>Spirochaetal bacteria isolated from arthropods constitute a novel genus Entomospira genus novum within the order Spirochaetales.</title>
        <authorList>
            <person name="Grana-Miraglia L."/>
            <person name="Sikutova S."/>
            <person name="Fingerle V."/>
            <person name="Sing A."/>
            <person name="Castillo-Ramirez S."/>
            <person name="Margos G."/>
            <person name="Rudolf I."/>
        </authorList>
    </citation>
    <scope>NUCLEOTIDE SEQUENCE</scope>
    <source>
        <strain evidence="2">BR208</strain>
    </source>
</reference>
<name>A0A968GH19_9SPIO</name>
<evidence type="ECO:0000313" key="3">
    <source>
        <dbReference type="Proteomes" id="UP000752013"/>
    </source>
</evidence>
<accession>A0A968GH19</accession>
<dbReference type="EMBL" id="JAATLK010000003">
    <property type="protein sequence ID" value="NIZ47711.1"/>
    <property type="molecule type" value="Genomic_DNA"/>
</dbReference>
<proteinExistence type="inferred from homology"/>
<dbReference type="EC" id="5.3.1.26" evidence="2"/>
<dbReference type="RefSeq" id="WP_167704409.1">
    <property type="nucleotide sequence ID" value="NZ_CP118170.1"/>
</dbReference>
<dbReference type="GO" id="GO:0005975">
    <property type="term" value="P:carbohydrate metabolic process"/>
    <property type="evidence" value="ECO:0007669"/>
    <property type="project" value="InterPro"/>
</dbReference>
<dbReference type="InterPro" id="IPR003500">
    <property type="entry name" value="RpiB_LacA_LacB"/>
</dbReference>
<dbReference type="GO" id="GO:0050044">
    <property type="term" value="F:galactose-6-phosphate isomerase activity"/>
    <property type="evidence" value="ECO:0007669"/>
    <property type="project" value="UniProtKB-EC"/>
</dbReference>
<keyword evidence="3" id="KW-1185">Reference proteome</keyword>
<dbReference type="SUPFAM" id="SSF89623">
    <property type="entry name" value="Ribose/Galactose isomerase RpiB/AlsB"/>
    <property type="match status" value="1"/>
</dbReference>
<keyword evidence="2" id="KW-0413">Isomerase</keyword>
<comment type="similarity">
    <text evidence="1">Belongs to the LacAB/RpiB family.</text>
</comment>
<organism evidence="2 3">
    <name type="scientific">Entomospira nematocerorum</name>
    <dbReference type="NCBI Taxonomy" id="2719987"/>
    <lineage>
        <taxon>Bacteria</taxon>
        <taxon>Pseudomonadati</taxon>
        <taxon>Spirochaetota</taxon>
        <taxon>Spirochaetia</taxon>
        <taxon>Spirochaetales</taxon>
        <taxon>Spirochaetaceae</taxon>
        <taxon>Entomospira</taxon>
    </lineage>
</organism>
<dbReference type="Proteomes" id="UP000752013">
    <property type="component" value="Unassembled WGS sequence"/>
</dbReference>
<dbReference type="AlphaFoldDB" id="A0A968GH19"/>
<dbReference type="Gene3D" id="3.40.1400.10">
    <property type="entry name" value="Sugar-phosphate isomerase, RpiB/LacA/LacB"/>
    <property type="match status" value="1"/>
</dbReference>
<dbReference type="Pfam" id="PF02502">
    <property type="entry name" value="LacAB_rpiB"/>
    <property type="match status" value="1"/>
</dbReference>
<protein>
    <submittedName>
        <fullName evidence="2">Galactose-6-phosphate isomerase</fullName>
        <ecNumber evidence="2">5.3.1.26</ecNumber>
    </submittedName>
</protein>
<dbReference type="InterPro" id="IPR036569">
    <property type="entry name" value="RpiB_LacA_LacB_sf"/>
</dbReference>
<evidence type="ECO:0000256" key="1">
    <source>
        <dbReference type="ARBA" id="ARBA00008754"/>
    </source>
</evidence>